<gene>
    <name evidence="3" type="ORF">WS67_02830</name>
</gene>
<dbReference type="NCBIfam" id="NF033542">
    <property type="entry name" value="transpos_IS110"/>
    <property type="match status" value="1"/>
</dbReference>
<dbReference type="PANTHER" id="PTHR33055:SF3">
    <property type="entry name" value="PUTATIVE TRANSPOSASE FOR IS117-RELATED"/>
    <property type="match status" value="1"/>
</dbReference>
<dbReference type="GO" id="GO:0003677">
    <property type="term" value="F:DNA binding"/>
    <property type="evidence" value="ECO:0007669"/>
    <property type="project" value="InterPro"/>
</dbReference>
<comment type="caution">
    <text evidence="3">The sequence shown here is derived from an EMBL/GenBank/DDBJ whole genome shotgun (WGS) entry which is preliminary data.</text>
</comment>
<organism evidence="3 4">
    <name type="scientific">Burkholderia singularis</name>
    <dbReference type="NCBI Taxonomy" id="1503053"/>
    <lineage>
        <taxon>Bacteria</taxon>
        <taxon>Pseudomonadati</taxon>
        <taxon>Pseudomonadota</taxon>
        <taxon>Betaproteobacteria</taxon>
        <taxon>Burkholderiales</taxon>
        <taxon>Burkholderiaceae</taxon>
        <taxon>Burkholderia</taxon>
        <taxon>pseudomallei group</taxon>
    </lineage>
</organism>
<proteinExistence type="predicted"/>
<dbReference type="AlphaFoldDB" id="A0A103E903"/>
<feature type="domain" description="Transposase IS116/IS110/IS902 C-terminal" evidence="2">
    <location>
        <begin position="219"/>
        <end position="300"/>
    </location>
</feature>
<dbReference type="InterPro" id="IPR003346">
    <property type="entry name" value="Transposase_20"/>
</dbReference>
<keyword evidence="4" id="KW-1185">Reference proteome</keyword>
<dbReference type="InterPro" id="IPR047650">
    <property type="entry name" value="Transpos_IS110"/>
</dbReference>
<evidence type="ECO:0000259" key="1">
    <source>
        <dbReference type="Pfam" id="PF01548"/>
    </source>
</evidence>
<reference evidence="3 4" key="1">
    <citation type="submission" date="2015-11" db="EMBL/GenBank/DDBJ databases">
        <title>Expanding the genomic diversity of Burkholderia species for the development of highly accurate diagnostics.</title>
        <authorList>
            <person name="Sahl J."/>
            <person name="Keim P."/>
            <person name="Wagner D."/>
        </authorList>
    </citation>
    <scope>NUCLEOTIDE SEQUENCE [LARGE SCALE GENOMIC DNA]</scope>
    <source>
        <strain evidence="3 4">TSV85</strain>
    </source>
</reference>
<evidence type="ECO:0000313" key="4">
    <source>
        <dbReference type="Proteomes" id="UP000062788"/>
    </source>
</evidence>
<dbReference type="Pfam" id="PF02371">
    <property type="entry name" value="Transposase_20"/>
    <property type="match status" value="1"/>
</dbReference>
<dbReference type="Proteomes" id="UP000062788">
    <property type="component" value="Unassembled WGS sequence"/>
</dbReference>
<feature type="domain" description="Transposase IS110-like N-terminal" evidence="1">
    <location>
        <begin position="14"/>
        <end position="153"/>
    </location>
</feature>
<evidence type="ECO:0000313" key="3">
    <source>
        <dbReference type="EMBL" id="KVE30581.1"/>
    </source>
</evidence>
<name>A0A103E903_9BURK</name>
<protein>
    <submittedName>
        <fullName evidence="3">Transposase</fullName>
    </submittedName>
</protein>
<dbReference type="PANTHER" id="PTHR33055">
    <property type="entry name" value="TRANSPOSASE FOR INSERTION SEQUENCE ELEMENT IS1111A"/>
    <property type="match status" value="1"/>
</dbReference>
<dbReference type="GO" id="GO:0006313">
    <property type="term" value="P:DNA transposition"/>
    <property type="evidence" value="ECO:0007669"/>
    <property type="project" value="InterPro"/>
</dbReference>
<evidence type="ECO:0000259" key="2">
    <source>
        <dbReference type="Pfam" id="PF02371"/>
    </source>
</evidence>
<dbReference type="OrthoDB" id="5289737at2"/>
<dbReference type="EMBL" id="LOWA01000001">
    <property type="protein sequence ID" value="KVE30581.1"/>
    <property type="molecule type" value="Genomic_DNA"/>
</dbReference>
<dbReference type="GO" id="GO:0004803">
    <property type="term" value="F:transposase activity"/>
    <property type="evidence" value="ECO:0007669"/>
    <property type="project" value="InterPro"/>
</dbReference>
<sequence>MIMRIVPHSCAVYGVDLGKTTFHIAGADQHGRPTLRIKLRRDALLQFFATASPARVGMEACPGSHWLARKLIAFGHDVKLIPAQFVKPYLKSNKNDTLDAEAIAEAVTRPTMRFVPVKRHEQLDMQALHRVRAQFVHQRTALVSQFRCFLLEYGIAIHTGIGMFRRDATRILADDSNDLTPTMRQLLTDMWSDFLRVDERVSALSGQIEASAKHDDVVQRLTTIPGIGPLGASALCAAIGNGKQFRSGRDLAAWIGLVPRQHTTGGKPTLLGISKRGNTYLRRLLVLGAQSCLMHLDRSRDRLGRWLDTLESRMHHNKVVIALANKLARVAWVVLTRPGALYEKMDPRF</sequence>
<dbReference type="InterPro" id="IPR002525">
    <property type="entry name" value="Transp_IS110-like_N"/>
</dbReference>
<dbReference type="Pfam" id="PF01548">
    <property type="entry name" value="DEDD_Tnp_IS110"/>
    <property type="match status" value="1"/>
</dbReference>
<accession>A0A103E903</accession>